<evidence type="ECO:0000313" key="4">
    <source>
        <dbReference type="Proteomes" id="UP000590442"/>
    </source>
</evidence>
<evidence type="ECO:0000256" key="2">
    <source>
        <dbReference type="SAM" id="SignalP"/>
    </source>
</evidence>
<gene>
    <name evidence="3" type="ORF">GGR42_000228</name>
</gene>
<dbReference type="Proteomes" id="UP000590442">
    <property type="component" value="Unassembled WGS sequence"/>
</dbReference>
<dbReference type="PROSITE" id="PS51257">
    <property type="entry name" value="PROKAR_LIPOPROTEIN"/>
    <property type="match status" value="1"/>
</dbReference>
<feature type="region of interest" description="Disordered" evidence="1">
    <location>
        <begin position="30"/>
        <end position="50"/>
    </location>
</feature>
<reference evidence="3 4" key="1">
    <citation type="submission" date="2020-03" db="EMBL/GenBank/DDBJ databases">
        <title>Genomic Encyclopedia of Type Strains, Phase IV (KMG-IV): sequencing the most valuable type-strain genomes for metagenomic binning, comparative biology and taxonomic classification.</title>
        <authorList>
            <person name="Goeker M."/>
        </authorList>
    </citation>
    <scope>NUCLEOTIDE SEQUENCE [LARGE SCALE GENOMIC DNA]</scope>
    <source>
        <strain evidence="3 4">DSM 29762</strain>
    </source>
</reference>
<organism evidence="3 4">
    <name type="scientific">Saonia flava</name>
    <dbReference type="NCBI Taxonomy" id="523696"/>
    <lineage>
        <taxon>Bacteria</taxon>
        <taxon>Pseudomonadati</taxon>
        <taxon>Bacteroidota</taxon>
        <taxon>Flavobacteriia</taxon>
        <taxon>Flavobacteriales</taxon>
        <taxon>Flavobacteriaceae</taxon>
        <taxon>Saonia</taxon>
    </lineage>
</organism>
<keyword evidence="4" id="KW-1185">Reference proteome</keyword>
<name>A0A846QLD0_9FLAO</name>
<feature type="signal peptide" evidence="2">
    <location>
        <begin position="1"/>
        <end position="29"/>
    </location>
</feature>
<feature type="chain" id="PRO_5032535888" description="Lipoprotein" evidence="2">
    <location>
        <begin position="30"/>
        <end position="50"/>
    </location>
</feature>
<sequence>MMNTKRILFGLMTCAVLSLTAVSCTPNTADDNTYEQGVDKSKVRKSNKNN</sequence>
<accession>A0A846QLD0</accession>
<keyword evidence="2" id="KW-0732">Signal</keyword>
<evidence type="ECO:0000313" key="3">
    <source>
        <dbReference type="EMBL" id="NJB69766.1"/>
    </source>
</evidence>
<proteinExistence type="predicted"/>
<evidence type="ECO:0008006" key="5">
    <source>
        <dbReference type="Google" id="ProtNLM"/>
    </source>
</evidence>
<evidence type="ECO:0000256" key="1">
    <source>
        <dbReference type="SAM" id="MobiDB-lite"/>
    </source>
</evidence>
<dbReference type="EMBL" id="JAATJJ010000001">
    <property type="protein sequence ID" value="NJB69766.1"/>
    <property type="molecule type" value="Genomic_DNA"/>
</dbReference>
<dbReference type="AlphaFoldDB" id="A0A846QLD0"/>
<comment type="caution">
    <text evidence="3">The sequence shown here is derived from an EMBL/GenBank/DDBJ whole genome shotgun (WGS) entry which is preliminary data.</text>
</comment>
<protein>
    <recommendedName>
        <fullName evidence="5">Lipoprotein</fullName>
    </recommendedName>
</protein>